<evidence type="ECO:0000313" key="2">
    <source>
        <dbReference type="Proteomes" id="UP000243723"/>
    </source>
</evidence>
<dbReference type="AlphaFoldDB" id="A0A2P7YN84"/>
<sequence>MEMMPETSQKPRLLFIARYSDHDNAWDGGRAEATRQRLNKALDRTEEYYKMEFGPFSAPDAQHLTLACMPSNKHIPKSGYVFHTIHTFLGKARNENRPVKIVLNGFDGLTTNAVSFLQLFEEYEDMAATISVFHGNPRIFTEAVLSDVVRLFNGTYDEDDKDVDKNASLIYQKILTISAIKTKISDDTVALRKESNYRNCAPEIPVQQAHRYVPRDGSTRNGCACNRCGDTFEDDIALRNHQSRCAKEHQCMRCHNWFKQLDCLKKHTTSGPCGENRKTRPRFSDPESQRVSIREKAVTYWEGPGNESYFSFARRPAGLPDWTGEWVCDGELFCRFPGCENDHNFVDTSKLKRHYDKVHDITFEKLTKARGVPKMLDEVLVLQWFTYCIAKQTKISAQAWHEAQRKVDQQSASTTDDSMQIE</sequence>
<reference evidence="1 2" key="1">
    <citation type="submission" date="2017-05" db="EMBL/GenBank/DDBJ databases">
        <title>Draft genome sequence of Elsinoe australis.</title>
        <authorList>
            <person name="Cheng Q."/>
        </authorList>
    </citation>
    <scope>NUCLEOTIDE SEQUENCE [LARGE SCALE GENOMIC DNA]</scope>
    <source>
        <strain evidence="1 2">NL1</strain>
    </source>
</reference>
<gene>
    <name evidence="1" type="ORF">B9Z65_2173</name>
</gene>
<accession>A0A2P7YN84</accession>
<proteinExistence type="predicted"/>
<dbReference type="OrthoDB" id="4358598at2759"/>
<evidence type="ECO:0000313" key="1">
    <source>
        <dbReference type="EMBL" id="PSK37431.1"/>
    </source>
</evidence>
<dbReference type="STRING" id="40998.A0A2P7YN84"/>
<name>A0A2P7YN84_9PEZI</name>
<dbReference type="Proteomes" id="UP000243723">
    <property type="component" value="Unassembled WGS sequence"/>
</dbReference>
<keyword evidence="2" id="KW-1185">Reference proteome</keyword>
<protein>
    <submittedName>
        <fullName evidence="1">Uncharacterized protein</fullName>
    </submittedName>
</protein>
<comment type="caution">
    <text evidence="1">The sequence shown here is derived from an EMBL/GenBank/DDBJ whole genome shotgun (WGS) entry which is preliminary data.</text>
</comment>
<dbReference type="EMBL" id="NHZQ01000412">
    <property type="protein sequence ID" value="PSK37431.1"/>
    <property type="molecule type" value="Genomic_DNA"/>
</dbReference>
<organism evidence="1 2">
    <name type="scientific">Elsinoe australis</name>
    <dbReference type="NCBI Taxonomy" id="40998"/>
    <lineage>
        <taxon>Eukaryota</taxon>
        <taxon>Fungi</taxon>
        <taxon>Dikarya</taxon>
        <taxon>Ascomycota</taxon>
        <taxon>Pezizomycotina</taxon>
        <taxon>Dothideomycetes</taxon>
        <taxon>Dothideomycetidae</taxon>
        <taxon>Myriangiales</taxon>
        <taxon>Elsinoaceae</taxon>
        <taxon>Elsinoe</taxon>
    </lineage>
</organism>